<accession>A0A1D7U5H1</accession>
<evidence type="ECO:0000256" key="5">
    <source>
        <dbReference type="ARBA" id="ARBA00022692"/>
    </source>
</evidence>
<evidence type="ECO:0000256" key="1">
    <source>
        <dbReference type="ARBA" id="ARBA00004429"/>
    </source>
</evidence>
<evidence type="ECO:0000256" key="11">
    <source>
        <dbReference type="ARBA" id="ARBA00073645"/>
    </source>
</evidence>
<dbReference type="GO" id="GO:0006865">
    <property type="term" value="P:amino acid transport"/>
    <property type="evidence" value="ECO:0007669"/>
    <property type="project" value="UniProtKB-KW"/>
</dbReference>
<evidence type="ECO:0000313" key="14">
    <source>
        <dbReference type="EMBL" id="AOO82639.1"/>
    </source>
</evidence>
<dbReference type="GO" id="GO:0022857">
    <property type="term" value="F:transmembrane transporter activity"/>
    <property type="evidence" value="ECO:0007669"/>
    <property type="project" value="InterPro"/>
</dbReference>
<dbReference type="PANTHER" id="PTHR30614">
    <property type="entry name" value="MEMBRANE COMPONENT OF AMINO ACID ABC TRANSPORTER"/>
    <property type="match status" value="1"/>
</dbReference>
<keyword evidence="4" id="KW-1003">Cell membrane</keyword>
<dbReference type="InterPro" id="IPR043429">
    <property type="entry name" value="ArtM/GltK/GlnP/TcyL/YhdX-like"/>
</dbReference>
<gene>
    <name evidence="14" type="ORF">BHK69_21275</name>
</gene>
<proteinExistence type="inferred from homology"/>
<name>A0A1D7U5H1_9HYPH</name>
<dbReference type="PROSITE" id="PS50928">
    <property type="entry name" value="ABC_TM1"/>
    <property type="match status" value="1"/>
</dbReference>
<reference evidence="14 15" key="1">
    <citation type="journal article" date="2015" name="Antonie Van Leeuwenhoek">
        <title>Bosea vaviloviae sp. nov., a new species of slow-growing rhizobia isolated from nodules of the relict species Vavilovia formosa (Stev.) Fed.</title>
        <authorList>
            <person name="Safronova V.I."/>
            <person name="Kuznetsova I.G."/>
            <person name="Sazanova A.L."/>
            <person name="Kimeklis A.K."/>
            <person name="Belimov A.A."/>
            <person name="Andronov E.E."/>
            <person name="Pinaev A.G."/>
            <person name="Chizhevskaya E.P."/>
            <person name="Pukhaev A.R."/>
            <person name="Popov K.P."/>
            <person name="Willems A."/>
            <person name="Tikhonovich I.A."/>
        </authorList>
    </citation>
    <scope>NUCLEOTIDE SEQUENCE [LARGE SCALE GENOMIC DNA]</scope>
    <source>
        <strain evidence="14 15">Vaf18</strain>
    </source>
</reference>
<dbReference type="AlphaFoldDB" id="A0A1D7U5H1"/>
<feature type="transmembrane region" description="Helical" evidence="12">
    <location>
        <begin position="150"/>
        <end position="170"/>
    </location>
</feature>
<keyword evidence="8 12" id="KW-0472">Membrane</keyword>
<evidence type="ECO:0000256" key="12">
    <source>
        <dbReference type="RuleBase" id="RU363032"/>
    </source>
</evidence>
<dbReference type="STRING" id="1526658.BHK69_21275"/>
<evidence type="ECO:0000256" key="8">
    <source>
        <dbReference type="ARBA" id="ARBA00023136"/>
    </source>
</evidence>
<dbReference type="OrthoDB" id="7190458at2"/>
<feature type="transmembrane region" description="Helical" evidence="12">
    <location>
        <begin position="190"/>
        <end position="209"/>
    </location>
</feature>
<dbReference type="InterPro" id="IPR000515">
    <property type="entry name" value="MetI-like"/>
</dbReference>
<evidence type="ECO:0000256" key="10">
    <source>
        <dbReference type="ARBA" id="ARBA00062718"/>
    </source>
</evidence>
<evidence type="ECO:0000256" key="2">
    <source>
        <dbReference type="ARBA" id="ARBA00010072"/>
    </source>
</evidence>
<comment type="similarity">
    <text evidence="2">Belongs to the binding-protein-dependent transport system permease family. HisMQ subfamily.</text>
</comment>
<evidence type="ECO:0000256" key="7">
    <source>
        <dbReference type="ARBA" id="ARBA00022989"/>
    </source>
</evidence>
<feature type="transmembrane region" description="Helical" evidence="12">
    <location>
        <begin position="20"/>
        <end position="44"/>
    </location>
</feature>
<evidence type="ECO:0000313" key="15">
    <source>
        <dbReference type="Proteomes" id="UP000094969"/>
    </source>
</evidence>
<dbReference type="EMBL" id="CP017147">
    <property type="protein sequence ID" value="AOO82639.1"/>
    <property type="molecule type" value="Genomic_DNA"/>
</dbReference>
<dbReference type="SUPFAM" id="SSF161098">
    <property type="entry name" value="MetI-like"/>
    <property type="match status" value="1"/>
</dbReference>
<dbReference type="Gene3D" id="1.10.3720.10">
    <property type="entry name" value="MetI-like"/>
    <property type="match status" value="1"/>
</dbReference>
<dbReference type="RefSeq" id="WP_069691845.1">
    <property type="nucleotide sequence ID" value="NZ_CP017147.1"/>
</dbReference>
<dbReference type="Proteomes" id="UP000094969">
    <property type="component" value="Chromosome"/>
</dbReference>
<dbReference type="InterPro" id="IPR035906">
    <property type="entry name" value="MetI-like_sf"/>
</dbReference>
<evidence type="ECO:0000259" key="13">
    <source>
        <dbReference type="PROSITE" id="PS50928"/>
    </source>
</evidence>
<keyword evidence="3 12" id="KW-0813">Transport</keyword>
<keyword evidence="5 12" id="KW-0812">Transmembrane</keyword>
<feature type="transmembrane region" description="Helical" evidence="12">
    <location>
        <begin position="89"/>
        <end position="108"/>
    </location>
</feature>
<dbReference type="CDD" id="cd06261">
    <property type="entry name" value="TM_PBP2"/>
    <property type="match status" value="1"/>
</dbReference>
<sequence length="218" mass="23692">MSDFDWGVIARSWSFLAEGMALSALLVVVATIGGLVIGFGLALMRLSSNRLIAGPAAAYVTVMRSLPLVLVLFWFYFLVPLAIGRPIGSLASALIAFVMFEAAFYCEIIRAGINNVRQGQTEAGLATGLRRSQVMRHIVMPQALKAMTPLVLNQIIIVFQDTSLVYVVALHDFLTTASIVAARDGRPTEMYTLVAVVYLIICLSSTKALEFYRKGRAG</sequence>
<evidence type="ECO:0000256" key="9">
    <source>
        <dbReference type="ARBA" id="ARBA00060298"/>
    </source>
</evidence>
<dbReference type="InterPro" id="IPR010065">
    <property type="entry name" value="AA_ABC_transptr_permease_3TM"/>
</dbReference>
<protein>
    <recommendedName>
        <fullName evidence="11">Glutamate/aspartate import permease protein GltK</fullName>
    </recommendedName>
</protein>
<feature type="domain" description="ABC transmembrane type-1" evidence="13">
    <location>
        <begin position="20"/>
        <end position="209"/>
    </location>
</feature>
<keyword evidence="7 12" id="KW-1133">Transmembrane helix</keyword>
<dbReference type="Pfam" id="PF00528">
    <property type="entry name" value="BPD_transp_1"/>
    <property type="match status" value="1"/>
</dbReference>
<evidence type="ECO:0000256" key="4">
    <source>
        <dbReference type="ARBA" id="ARBA00022475"/>
    </source>
</evidence>
<dbReference type="GO" id="GO:0043190">
    <property type="term" value="C:ATP-binding cassette (ABC) transporter complex"/>
    <property type="evidence" value="ECO:0007669"/>
    <property type="project" value="InterPro"/>
</dbReference>
<organism evidence="14 15">
    <name type="scientific">Bosea vaviloviae</name>
    <dbReference type="NCBI Taxonomy" id="1526658"/>
    <lineage>
        <taxon>Bacteria</taxon>
        <taxon>Pseudomonadati</taxon>
        <taxon>Pseudomonadota</taxon>
        <taxon>Alphaproteobacteria</taxon>
        <taxon>Hyphomicrobiales</taxon>
        <taxon>Boseaceae</taxon>
        <taxon>Bosea</taxon>
    </lineage>
</organism>
<comment type="function">
    <text evidence="9">Part of the ABC transporter complex GltIJKL involved in glutamate and aspartate uptake. Probably responsible for the translocation of the substrate across the membrane.</text>
</comment>
<dbReference type="KEGG" id="bvv:BHK69_21275"/>
<evidence type="ECO:0000256" key="6">
    <source>
        <dbReference type="ARBA" id="ARBA00022970"/>
    </source>
</evidence>
<keyword evidence="6" id="KW-0029">Amino-acid transport</keyword>
<dbReference type="NCBIfam" id="TIGR01726">
    <property type="entry name" value="HEQRo_perm_3TM"/>
    <property type="match status" value="1"/>
</dbReference>
<comment type="subunit">
    <text evidence="10">The complex is composed of two ATP-binding proteins (GltL), two transmembrane proteins (GltJ and GltK) and a solute-binding protein (GltI).</text>
</comment>
<evidence type="ECO:0000256" key="3">
    <source>
        <dbReference type="ARBA" id="ARBA00022448"/>
    </source>
</evidence>
<comment type="subcellular location">
    <subcellularLocation>
        <location evidence="1">Cell inner membrane</location>
        <topology evidence="1">Multi-pass membrane protein</topology>
    </subcellularLocation>
    <subcellularLocation>
        <location evidence="12">Cell membrane</location>
        <topology evidence="12">Multi-pass membrane protein</topology>
    </subcellularLocation>
</comment>
<dbReference type="FunFam" id="1.10.3720.10:FF:000006">
    <property type="entry name" value="Glutamate/aspartate ABC transporter, permease protein GltK"/>
    <property type="match status" value="1"/>
</dbReference>
<dbReference type="PANTHER" id="PTHR30614:SF1">
    <property type="entry name" value="GLUTAMATE_ASPARTATE IMPORT PERMEASE PROTEIN GLTK"/>
    <property type="match status" value="1"/>
</dbReference>
<keyword evidence="15" id="KW-1185">Reference proteome</keyword>
<feature type="transmembrane region" description="Helical" evidence="12">
    <location>
        <begin position="56"/>
        <end position="77"/>
    </location>
</feature>